<feature type="domain" description="Lcl C-terminal" evidence="2">
    <location>
        <begin position="114"/>
        <end position="251"/>
    </location>
</feature>
<dbReference type="InterPro" id="IPR011460">
    <property type="entry name" value="Lcl_C"/>
</dbReference>
<keyword evidence="4" id="KW-1185">Reference proteome</keyword>
<evidence type="ECO:0000256" key="1">
    <source>
        <dbReference type="SAM" id="SignalP"/>
    </source>
</evidence>
<evidence type="ECO:0000259" key="2">
    <source>
        <dbReference type="Pfam" id="PF07603"/>
    </source>
</evidence>
<accession>A0A1D7V2N5</accession>
<feature type="chain" id="PRO_5009100499" description="Lcl C-terminal domain-containing protein" evidence="1">
    <location>
        <begin position="19"/>
        <end position="394"/>
    </location>
</feature>
<name>A0A1D7V2N5_9LEPT</name>
<feature type="domain" description="Lcl C-terminal" evidence="2">
    <location>
        <begin position="267"/>
        <end position="390"/>
    </location>
</feature>
<sequence>MSRISILIFLFLFSFCIAHPPKKPDQPLPLFKSLLDFQKIGEETTPPPTTPTAPPVIIPNISSIADTGQTQCWDTTGILIGCGGTGQDGDYTNIPRPRSFTGPTQHPIFNNDYTTIDNVHGLIWQSCNQGRSGANCLGGVSNSIDWNTANAGGAGSCIDLNFQNAGLGYAGITNWRIPTAKELLSLLYYANSPIPVYMETIPFPNPDTTNLYMSNTDFNTNNLMIWVIDFLSPGFPRQPFVRTANALLRCVSGNITPAFSFVDNGDGTISDQNTNLLWSKCVAGRSGANCLTGIASNVNWQTALNTCNTLNLGGRTGWRLPNMNELLSIVDETGGGTPVASAVFFPNNPLSTLWTSTTESQNTNLALFISFSNGQMLSMDKTNPGNFRCVTTGP</sequence>
<organism evidence="3 4">
    <name type="scientific">Leptospira tipperaryensis</name>
    <dbReference type="NCBI Taxonomy" id="2564040"/>
    <lineage>
        <taxon>Bacteria</taxon>
        <taxon>Pseudomonadati</taxon>
        <taxon>Spirochaetota</taxon>
        <taxon>Spirochaetia</taxon>
        <taxon>Leptospirales</taxon>
        <taxon>Leptospiraceae</taxon>
        <taxon>Leptospira</taxon>
    </lineage>
</organism>
<dbReference type="PANTHER" id="PTHR35812:SF1">
    <property type="entry name" value="LIPOPROTEIN"/>
    <property type="match status" value="1"/>
</dbReference>
<evidence type="ECO:0000313" key="4">
    <source>
        <dbReference type="Proteomes" id="UP000094197"/>
    </source>
</evidence>
<dbReference type="OrthoDB" id="326532at2"/>
<reference evidence="3 4" key="1">
    <citation type="submission" date="2016-04" db="EMBL/GenBank/DDBJ databases">
        <title>Complete genome seqeunce of Leptospira alstonii serovar Room22.</title>
        <authorList>
            <person name="Nally J.E."/>
            <person name="Bayles D.O."/>
            <person name="Hurley D."/>
            <person name="Fanning S."/>
            <person name="McMahon B.J."/>
            <person name="Arent Z."/>
        </authorList>
    </citation>
    <scope>NUCLEOTIDE SEQUENCE [LARGE SCALE GENOMIC DNA]</scope>
    <source>
        <strain evidence="3 4">GWTS #1</strain>
    </source>
</reference>
<dbReference type="Proteomes" id="UP000094197">
    <property type="component" value="Chromosome 1"/>
</dbReference>
<dbReference type="PANTHER" id="PTHR35812">
    <property type="entry name" value="LIPOPROTEIN"/>
    <property type="match status" value="1"/>
</dbReference>
<feature type="signal peptide" evidence="1">
    <location>
        <begin position="1"/>
        <end position="18"/>
    </location>
</feature>
<protein>
    <recommendedName>
        <fullName evidence="2">Lcl C-terminal domain-containing protein</fullName>
    </recommendedName>
</protein>
<evidence type="ECO:0000313" key="3">
    <source>
        <dbReference type="EMBL" id="AOP36101.1"/>
    </source>
</evidence>
<gene>
    <name evidence="3" type="ORF">A0128_14810</name>
</gene>
<dbReference type="RefSeq" id="WP_069609320.1">
    <property type="nucleotide sequence ID" value="NZ_CP015217.1"/>
</dbReference>
<dbReference type="Pfam" id="PF07603">
    <property type="entry name" value="Lcl_C"/>
    <property type="match status" value="2"/>
</dbReference>
<dbReference type="EMBL" id="CP015217">
    <property type="protein sequence ID" value="AOP36101.1"/>
    <property type="molecule type" value="Genomic_DNA"/>
</dbReference>
<dbReference type="AlphaFoldDB" id="A0A1D7V2N5"/>
<keyword evidence="1" id="KW-0732">Signal</keyword>
<dbReference type="KEGG" id="laj:A0128_14810"/>
<proteinExistence type="predicted"/>